<gene>
    <name evidence="1" type="ORF">SAMN05443550_102376</name>
</gene>
<dbReference type="Proteomes" id="UP000198850">
    <property type="component" value="Unassembled WGS sequence"/>
</dbReference>
<dbReference type="EMBL" id="FNRA01000002">
    <property type="protein sequence ID" value="SEA23579.1"/>
    <property type="molecule type" value="Genomic_DNA"/>
</dbReference>
<dbReference type="AlphaFoldDB" id="A0A1H3ZII8"/>
<reference evidence="1 2" key="1">
    <citation type="submission" date="2016-10" db="EMBL/GenBank/DDBJ databases">
        <authorList>
            <person name="de Groot N.N."/>
        </authorList>
    </citation>
    <scope>NUCLEOTIDE SEQUENCE [LARGE SCALE GENOMIC DNA]</scope>
    <source>
        <strain evidence="1 2">DSM 19033</strain>
    </source>
</reference>
<sequence>MLIIRPFIGKQQAKESTNIAKYLGYTDRILCFRLGRFWFAFDGELMGGWFG</sequence>
<proteinExistence type="predicted"/>
<keyword evidence="2" id="KW-1185">Reference proteome</keyword>
<organism evidence="1 2">
    <name type="scientific">Pedobacter hartonius</name>
    <dbReference type="NCBI Taxonomy" id="425514"/>
    <lineage>
        <taxon>Bacteria</taxon>
        <taxon>Pseudomonadati</taxon>
        <taxon>Bacteroidota</taxon>
        <taxon>Sphingobacteriia</taxon>
        <taxon>Sphingobacteriales</taxon>
        <taxon>Sphingobacteriaceae</taxon>
        <taxon>Pedobacter</taxon>
    </lineage>
</organism>
<protein>
    <submittedName>
        <fullName evidence="1">Uncharacterized protein</fullName>
    </submittedName>
</protein>
<evidence type="ECO:0000313" key="2">
    <source>
        <dbReference type="Proteomes" id="UP000198850"/>
    </source>
</evidence>
<name>A0A1H3ZII8_9SPHI</name>
<evidence type="ECO:0000313" key="1">
    <source>
        <dbReference type="EMBL" id="SEA23579.1"/>
    </source>
</evidence>
<accession>A0A1H3ZII8</accession>